<feature type="transmembrane region" description="Helical" evidence="1">
    <location>
        <begin position="154"/>
        <end position="178"/>
    </location>
</feature>
<dbReference type="Pfam" id="PF12679">
    <property type="entry name" value="ABC2_membrane_2"/>
    <property type="match status" value="1"/>
</dbReference>
<gene>
    <name evidence="2" type="ORF">HMPREF1983_01201</name>
</gene>
<comment type="caution">
    <text evidence="2">The sequence shown here is derived from an EMBL/GenBank/DDBJ whole genome shotgun (WGS) entry which is preliminary data.</text>
</comment>
<feature type="transmembrane region" description="Helical" evidence="1">
    <location>
        <begin position="94"/>
        <end position="121"/>
    </location>
</feature>
<name>U2QKP6_9BACL</name>
<dbReference type="GO" id="GO:0140359">
    <property type="term" value="F:ABC-type transporter activity"/>
    <property type="evidence" value="ECO:0007669"/>
    <property type="project" value="InterPro"/>
</dbReference>
<dbReference type="HOGENOM" id="CLU_1018460_0_0_9"/>
<proteinExistence type="predicted"/>
<organism evidence="2 3">
    <name type="scientific">Gemella bergeri ATCC 700627</name>
    <dbReference type="NCBI Taxonomy" id="1321820"/>
    <lineage>
        <taxon>Bacteria</taxon>
        <taxon>Bacillati</taxon>
        <taxon>Bacillota</taxon>
        <taxon>Bacilli</taxon>
        <taxon>Bacillales</taxon>
        <taxon>Gemellaceae</taxon>
        <taxon>Gemella</taxon>
    </lineage>
</organism>
<dbReference type="EMBL" id="AWVP01000074">
    <property type="protein sequence ID" value="ERK57061.1"/>
    <property type="molecule type" value="Genomic_DNA"/>
</dbReference>
<keyword evidence="1" id="KW-0812">Transmembrane</keyword>
<evidence type="ECO:0000313" key="3">
    <source>
        <dbReference type="Proteomes" id="UP000016637"/>
    </source>
</evidence>
<feature type="transmembrane region" description="Helical" evidence="1">
    <location>
        <begin position="185"/>
        <end position="206"/>
    </location>
</feature>
<evidence type="ECO:0000256" key="1">
    <source>
        <dbReference type="SAM" id="Phobius"/>
    </source>
</evidence>
<evidence type="ECO:0000313" key="2">
    <source>
        <dbReference type="EMBL" id="ERK57061.1"/>
    </source>
</evidence>
<dbReference type="PANTHER" id="PTHR37305:SF1">
    <property type="entry name" value="MEMBRANE PROTEIN"/>
    <property type="match status" value="1"/>
</dbReference>
<protein>
    <recommendedName>
        <fullName evidence="4">ABC-2 type transporter</fullName>
    </recommendedName>
</protein>
<accession>U2QKP6</accession>
<evidence type="ECO:0008006" key="4">
    <source>
        <dbReference type="Google" id="ProtNLM"/>
    </source>
</evidence>
<dbReference type="AlphaFoldDB" id="U2QKP6"/>
<dbReference type="Proteomes" id="UP000016637">
    <property type="component" value="Unassembled WGS sequence"/>
</dbReference>
<keyword evidence="1" id="KW-1133">Transmembrane helix</keyword>
<keyword evidence="1" id="KW-0472">Membrane</keyword>
<feature type="transmembrane region" description="Helical" evidence="1">
    <location>
        <begin position="244"/>
        <end position="265"/>
    </location>
</feature>
<dbReference type="GO" id="GO:0005886">
    <property type="term" value="C:plasma membrane"/>
    <property type="evidence" value="ECO:0007669"/>
    <property type="project" value="UniProtKB-SubCell"/>
</dbReference>
<dbReference type="RefSeq" id="WP_021752379.1">
    <property type="nucleotide sequence ID" value="NZ_KI271800.1"/>
</dbReference>
<keyword evidence="3" id="KW-1185">Reference proteome</keyword>
<reference evidence="2 3" key="1">
    <citation type="submission" date="2013-08" db="EMBL/GenBank/DDBJ databases">
        <authorList>
            <person name="Weinstock G."/>
            <person name="Sodergren E."/>
            <person name="Wylie T."/>
            <person name="Fulton L."/>
            <person name="Fulton R."/>
            <person name="Fronick C."/>
            <person name="O'Laughlin M."/>
            <person name="Godfrey J."/>
            <person name="Miner T."/>
            <person name="Herter B."/>
            <person name="Appelbaum E."/>
            <person name="Cordes M."/>
            <person name="Lek S."/>
            <person name="Wollam A."/>
            <person name="Pepin K.H."/>
            <person name="Palsikar V.B."/>
            <person name="Mitreva M."/>
            <person name="Wilson R.K."/>
        </authorList>
    </citation>
    <scope>NUCLEOTIDE SEQUENCE [LARGE SCALE GENOMIC DNA]</scope>
    <source>
        <strain evidence="2 3">ATCC 700627</strain>
    </source>
</reference>
<sequence>MKLLINEFVKDYKKKTTWFYMLLMFLVIIAYNFYLYKAVGVDSFDAVSSLAGITEISVGLGGILILIMFANNLSQEYSKGTVKFLYTKPKSRSAILTAKIVLAILNYFIFVIVGAIFEYIIKNYVFFKGKMDLGKLNETIADGYFGRTVLNQLIISNLASLAVMIFYISMVLLVCVVFKTQILSLVLVMFAVLGGSIIQGITALAVQKWSWIKYHMFDVNLFGRYYNRESMRDLVKSVYKFDDVNALLIMLVAYTAIFLIISYIINARRDITID</sequence>
<dbReference type="PANTHER" id="PTHR37305">
    <property type="entry name" value="INTEGRAL MEMBRANE PROTEIN-RELATED"/>
    <property type="match status" value="1"/>
</dbReference>
<dbReference type="eggNOG" id="COG1277">
    <property type="taxonomic scope" value="Bacteria"/>
</dbReference>
<dbReference type="PATRIC" id="fig|1321820.3.peg.1163"/>
<feature type="transmembrane region" description="Helical" evidence="1">
    <location>
        <begin position="56"/>
        <end position="73"/>
    </location>
</feature>
<feature type="transmembrane region" description="Helical" evidence="1">
    <location>
        <begin position="18"/>
        <end position="36"/>
    </location>
</feature>